<evidence type="ECO:0000313" key="3">
    <source>
        <dbReference type="EMBL" id="TFY51748.1"/>
    </source>
</evidence>
<feature type="compositionally biased region" description="Acidic residues" evidence="1">
    <location>
        <begin position="306"/>
        <end position="320"/>
    </location>
</feature>
<evidence type="ECO:0000313" key="4">
    <source>
        <dbReference type="Proteomes" id="UP000298390"/>
    </source>
</evidence>
<organism evidence="3 4">
    <name type="scientific">Rhodofomes roseus</name>
    <dbReference type="NCBI Taxonomy" id="34475"/>
    <lineage>
        <taxon>Eukaryota</taxon>
        <taxon>Fungi</taxon>
        <taxon>Dikarya</taxon>
        <taxon>Basidiomycota</taxon>
        <taxon>Agaricomycotina</taxon>
        <taxon>Agaricomycetes</taxon>
        <taxon>Polyporales</taxon>
        <taxon>Rhodofomes</taxon>
    </lineage>
</organism>
<reference evidence="3 4" key="1">
    <citation type="submission" date="2019-01" db="EMBL/GenBank/DDBJ databases">
        <title>Genome sequencing of the rare red list fungi Fomitopsis rosea.</title>
        <authorList>
            <person name="Buettner E."/>
            <person name="Kellner H."/>
        </authorList>
    </citation>
    <scope>NUCLEOTIDE SEQUENCE [LARGE SCALE GENOMIC DNA]</scope>
    <source>
        <strain evidence="3 4">DSM 105464</strain>
    </source>
</reference>
<sequence length="334" mass="37691">MAFTSRLSQLRNANIFFWWPSLAEAEVIACWDSNVVGPVTAKEVLRWINMIAPPIAGGAEVMEVRRVSLEQNEVIRSKYHIHSEETMISSAVLIPGNYGCYYLPGKELQDVCSRSLLHSFRTTMSMDARKKRYENAERQTDAATGCLKRYIIPDELLAEASSRDADGNCVFMGYTDKNSQYTAKFDWIFPPGMARFRTHGPQLLTTEEFSSSQNLMMARTDIYRLWHSNAFSVDVDDDYRICVFDKSAINQGLPSRIDPVLNSAAERFLREHFRFTLSVRWGGGDANEEHAVPGQAVVSNDAPSNGEEEESNTTDNEQEDFVSEVTARLEALQG</sequence>
<protein>
    <recommendedName>
        <fullName evidence="5">HNH nuclease domain-containing protein</fullName>
    </recommendedName>
</protein>
<keyword evidence="2" id="KW-0732">Signal</keyword>
<feature type="chain" id="PRO_5021270278" description="HNH nuclease domain-containing protein" evidence="2">
    <location>
        <begin position="26"/>
        <end position="334"/>
    </location>
</feature>
<dbReference type="AlphaFoldDB" id="A0A4Y9XPQ5"/>
<evidence type="ECO:0000256" key="1">
    <source>
        <dbReference type="SAM" id="MobiDB-lite"/>
    </source>
</evidence>
<gene>
    <name evidence="3" type="ORF">EVJ58_g10402</name>
</gene>
<dbReference type="Proteomes" id="UP000298390">
    <property type="component" value="Unassembled WGS sequence"/>
</dbReference>
<evidence type="ECO:0000256" key="2">
    <source>
        <dbReference type="SAM" id="SignalP"/>
    </source>
</evidence>
<evidence type="ECO:0008006" key="5">
    <source>
        <dbReference type="Google" id="ProtNLM"/>
    </source>
</evidence>
<dbReference type="EMBL" id="SEKV01001113">
    <property type="protein sequence ID" value="TFY51748.1"/>
    <property type="molecule type" value="Genomic_DNA"/>
</dbReference>
<accession>A0A4Y9XPQ5</accession>
<proteinExistence type="predicted"/>
<comment type="caution">
    <text evidence="3">The sequence shown here is derived from an EMBL/GenBank/DDBJ whole genome shotgun (WGS) entry which is preliminary data.</text>
</comment>
<feature type="region of interest" description="Disordered" evidence="1">
    <location>
        <begin position="286"/>
        <end position="320"/>
    </location>
</feature>
<name>A0A4Y9XPQ5_9APHY</name>
<feature type="signal peptide" evidence="2">
    <location>
        <begin position="1"/>
        <end position="25"/>
    </location>
</feature>